<feature type="chain" id="PRO_5024989310" description="HAF repeat-containing protein" evidence="1">
    <location>
        <begin position="28"/>
        <end position="331"/>
    </location>
</feature>
<keyword evidence="1" id="KW-0732">Signal</keyword>
<dbReference type="AlphaFoldDB" id="A0A5Q0H0D8"/>
<protein>
    <recommendedName>
        <fullName evidence="4">HAF repeat-containing protein</fullName>
    </recommendedName>
</protein>
<dbReference type="RefSeq" id="WP_153278267.1">
    <property type="nucleotide sequence ID" value="NZ_CP034550.1"/>
</dbReference>
<dbReference type="SUPFAM" id="SSF50960">
    <property type="entry name" value="TolB, C-terminal domain"/>
    <property type="match status" value="1"/>
</dbReference>
<evidence type="ECO:0008006" key="4">
    <source>
        <dbReference type="Google" id="ProtNLM"/>
    </source>
</evidence>
<gene>
    <name evidence="2" type="ORF">EKG83_21355</name>
</gene>
<dbReference type="EMBL" id="CP034550">
    <property type="protein sequence ID" value="QFZ19639.1"/>
    <property type="molecule type" value="Genomic_DNA"/>
</dbReference>
<keyword evidence="3" id="KW-1185">Reference proteome</keyword>
<sequence>MSIRRNKHVLAAAVALGLGLVSPTAQAAACTWQGTTWDLPAEANGGILEGYSGSRYAVGTTGRYVPFTGMTDPRGTLWDNGKVALRATGTTTRYLDVSAAGLIVGYDVVNGRRVAVTVARDGRTTVLPGNSAWEAYSAELITAGGDVIGYADAGSRDVVVVWPASAPGTYRELPSPDVSFIQPIDVDEQGRILALTGSASGGALVRDTDGQWRVPVAQGTGGYANPSAIRGGRVVGSQGTDSGHVATEWNARGGLVRVFPGATSASAIGGNGTVGGRTSVSSGQRTVLWRDGVVVDQLSAVPWTFTLRWISDDEGTLVGSDGGRPVQYRCS</sequence>
<proteinExistence type="predicted"/>
<dbReference type="OrthoDB" id="4190625at2"/>
<evidence type="ECO:0000313" key="3">
    <source>
        <dbReference type="Proteomes" id="UP000325787"/>
    </source>
</evidence>
<evidence type="ECO:0000256" key="1">
    <source>
        <dbReference type="SAM" id="SignalP"/>
    </source>
</evidence>
<dbReference type="Proteomes" id="UP000325787">
    <property type="component" value="Chromosome"/>
</dbReference>
<dbReference type="KEGG" id="ssyi:EKG83_21355"/>
<name>A0A5Q0H0D8_SACSY</name>
<organism evidence="2 3">
    <name type="scientific">Saccharothrix syringae</name>
    <name type="common">Nocardiopsis syringae</name>
    <dbReference type="NCBI Taxonomy" id="103733"/>
    <lineage>
        <taxon>Bacteria</taxon>
        <taxon>Bacillati</taxon>
        <taxon>Actinomycetota</taxon>
        <taxon>Actinomycetes</taxon>
        <taxon>Pseudonocardiales</taxon>
        <taxon>Pseudonocardiaceae</taxon>
        <taxon>Saccharothrix</taxon>
    </lineage>
</organism>
<accession>A0A5Q0H0D8</accession>
<evidence type="ECO:0000313" key="2">
    <source>
        <dbReference type="EMBL" id="QFZ19639.1"/>
    </source>
</evidence>
<reference evidence="3" key="1">
    <citation type="journal article" date="2021" name="Curr. Microbiol.">
        <title>Complete genome of nocamycin-producing strain Saccharothrix syringae NRRL B-16468 reveals the biosynthetic potential for secondary metabolites.</title>
        <authorList>
            <person name="Mo X."/>
            <person name="Yang S."/>
        </authorList>
    </citation>
    <scope>NUCLEOTIDE SEQUENCE [LARGE SCALE GENOMIC DNA]</scope>
    <source>
        <strain evidence="3">ATCC 51364 / DSM 43886 / JCM 6844 / KCTC 9398 / NBRC 14523 / NRRL B-16468 / INA 2240</strain>
    </source>
</reference>
<feature type="signal peptide" evidence="1">
    <location>
        <begin position="1"/>
        <end position="27"/>
    </location>
</feature>